<dbReference type="RefSeq" id="XP_028466946.1">
    <property type="nucleotide sequence ID" value="XM_028614144.1"/>
</dbReference>
<dbReference type="GeneID" id="39582622"/>
<protein>
    <submittedName>
        <fullName evidence="1">Uncharacterized protein</fullName>
    </submittedName>
</protein>
<sequence length="161" mass="18251">MLLGLLGNSMTENVTLALTRLTCVLITNTPYNLRCLSRFEFQLDLRLPAVASETNVTVSVALVSEPEDVCRKMCQRARKRAGADGDDHLHDPLGTKMEGVESISRLFPRLDVMLSRYDDQQGRPSARHPRASLRWVRSLLQSIGSKMTFFLHFILTTPHRR</sequence>
<evidence type="ECO:0000313" key="2">
    <source>
        <dbReference type="Proteomes" id="UP000272025"/>
    </source>
</evidence>
<dbReference type="EMBL" id="ML119054">
    <property type="protein sequence ID" value="ROT39140.1"/>
    <property type="molecule type" value="Genomic_DNA"/>
</dbReference>
<name>A0A3N2PX85_SODAK</name>
<reference evidence="1 2" key="1">
    <citation type="journal article" date="2018" name="Mol. Ecol.">
        <title>The obligate alkalophilic soda-lake fungus Sodiomyces alkalinus has shifted to a protein diet.</title>
        <authorList>
            <person name="Grum-Grzhimaylo A.A."/>
            <person name="Falkoski D.L."/>
            <person name="van den Heuvel J."/>
            <person name="Valero-Jimenez C.A."/>
            <person name="Min B."/>
            <person name="Choi I.G."/>
            <person name="Lipzen A."/>
            <person name="Daum C.G."/>
            <person name="Aanen D.K."/>
            <person name="Tsang A."/>
            <person name="Henrissat B."/>
            <person name="Bilanenko E.N."/>
            <person name="de Vries R.P."/>
            <person name="van Kan J.A.L."/>
            <person name="Grigoriev I.V."/>
            <person name="Debets A.J.M."/>
        </authorList>
    </citation>
    <scope>NUCLEOTIDE SEQUENCE [LARGE SCALE GENOMIC DNA]</scope>
    <source>
        <strain evidence="1 2">F11</strain>
    </source>
</reference>
<dbReference type="Proteomes" id="UP000272025">
    <property type="component" value="Unassembled WGS sequence"/>
</dbReference>
<organism evidence="1 2">
    <name type="scientific">Sodiomyces alkalinus (strain CBS 110278 / VKM F-3762 / F11)</name>
    <name type="common">Alkaliphilic filamentous fungus</name>
    <dbReference type="NCBI Taxonomy" id="1314773"/>
    <lineage>
        <taxon>Eukaryota</taxon>
        <taxon>Fungi</taxon>
        <taxon>Dikarya</taxon>
        <taxon>Ascomycota</taxon>
        <taxon>Pezizomycotina</taxon>
        <taxon>Sordariomycetes</taxon>
        <taxon>Hypocreomycetidae</taxon>
        <taxon>Glomerellales</taxon>
        <taxon>Plectosphaerellaceae</taxon>
        <taxon>Sodiomyces</taxon>
    </lineage>
</organism>
<gene>
    <name evidence="1" type="ORF">SODALDRAFT_359007</name>
</gene>
<proteinExistence type="predicted"/>
<evidence type="ECO:0000313" key="1">
    <source>
        <dbReference type="EMBL" id="ROT39140.1"/>
    </source>
</evidence>
<accession>A0A3N2PX85</accession>
<dbReference type="AlphaFoldDB" id="A0A3N2PX85"/>
<keyword evidence="2" id="KW-1185">Reference proteome</keyword>